<accession>A0A0C3CLT0</accession>
<feature type="domain" description="Xylanolytic transcriptional activator regulatory" evidence="2">
    <location>
        <begin position="40"/>
        <end position="179"/>
    </location>
</feature>
<dbReference type="OrthoDB" id="2428527at2759"/>
<dbReference type="Pfam" id="PF04082">
    <property type="entry name" value="Fungal_trans"/>
    <property type="match status" value="1"/>
</dbReference>
<sequence>MLHYPANSRPNSYQQEQRSIQLFDPENHQRPHPGLMTHFIQVFFERFGPDFPFLQYQDILADFWDQRLSLIVANCVAAMAVKHATIPELSIRDLHNVAENYIDVAKNLLSAVAHIPSLETLHGLMLLCWFEHSHHRLPGFRTYYGMASKMSGDLGLQDPHNFDPYPSEYDRNRRRTTWTGMVQLHMTAGSFRP</sequence>
<evidence type="ECO:0000256" key="1">
    <source>
        <dbReference type="ARBA" id="ARBA00023242"/>
    </source>
</evidence>
<evidence type="ECO:0000313" key="3">
    <source>
        <dbReference type="EMBL" id="KIM45079.1"/>
    </source>
</evidence>
<dbReference type="GO" id="GO:0008270">
    <property type="term" value="F:zinc ion binding"/>
    <property type="evidence" value="ECO:0007669"/>
    <property type="project" value="InterPro"/>
</dbReference>
<dbReference type="HOGENOM" id="CLU_1408937_0_0_1"/>
<dbReference type="GO" id="GO:0003677">
    <property type="term" value="F:DNA binding"/>
    <property type="evidence" value="ECO:0007669"/>
    <property type="project" value="InterPro"/>
</dbReference>
<reference evidence="3 4" key="1">
    <citation type="submission" date="2014-04" db="EMBL/GenBank/DDBJ databases">
        <authorList>
            <consortium name="DOE Joint Genome Institute"/>
            <person name="Kuo A."/>
            <person name="Gay G."/>
            <person name="Dore J."/>
            <person name="Kohler A."/>
            <person name="Nagy L.G."/>
            <person name="Floudas D."/>
            <person name="Copeland A."/>
            <person name="Barry K.W."/>
            <person name="Cichocki N."/>
            <person name="Veneault-Fourrey C."/>
            <person name="LaButti K."/>
            <person name="Lindquist E.A."/>
            <person name="Lipzen A."/>
            <person name="Lundell T."/>
            <person name="Morin E."/>
            <person name="Murat C."/>
            <person name="Sun H."/>
            <person name="Tunlid A."/>
            <person name="Henrissat B."/>
            <person name="Grigoriev I.V."/>
            <person name="Hibbett D.S."/>
            <person name="Martin F."/>
            <person name="Nordberg H.P."/>
            <person name="Cantor M.N."/>
            <person name="Hua S.X."/>
        </authorList>
    </citation>
    <scope>NUCLEOTIDE SEQUENCE [LARGE SCALE GENOMIC DNA]</scope>
    <source>
        <strain evidence="4">h7</strain>
    </source>
</reference>
<dbReference type="EMBL" id="KN831772">
    <property type="protein sequence ID" value="KIM45079.1"/>
    <property type="molecule type" value="Genomic_DNA"/>
</dbReference>
<protein>
    <recommendedName>
        <fullName evidence="2">Xylanolytic transcriptional activator regulatory domain-containing protein</fullName>
    </recommendedName>
</protein>
<organism evidence="3 4">
    <name type="scientific">Hebeloma cylindrosporum</name>
    <dbReference type="NCBI Taxonomy" id="76867"/>
    <lineage>
        <taxon>Eukaryota</taxon>
        <taxon>Fungi</taxon>
        <taxon>Dikarya</taxon>
        <taxon>Basidiomycota</taxon>
        <taxon>Agaricomycotina</taxon>
        <taxon>Agaricomycetes</taxon>
        <taxon>Agaricomycetidae</taxon>
        <taxon>Agaricales</taxon>
        <taxon>Agaricineae</taxon>
        <taxon>Hymenogastraceae</taxon>
        <taxon>Hebeloma</taxon>
    </lineage>
</organism>
<dbReference type="PANTHER" id="PTHR47783">
    <property type="entry name" value="ZN(II)2CYS6 TRANSCRIPTION FACTOR (EUROFUNG)-RELATED"/>
    <property type="match status" value="1"/>
</dbReference>
<keyword evidence="1" id="KW-0539">Nucleus</keyword>
<dbReference type="Proteomes" id="UP000053424">
    <property type="component" value="Unassembled WGS sequence"/>
</dbReference>
<dbReference type="AlphaFoldDB" id="A0A0C3CLT0"/>
<name>A0A0C3CLT0_HEBCY</name>
<evidence type="ECO:0000259" key="2">
    <source>
        <dbReference type="Pfam" id="PF04082"/>
    </source>
</evidence>
<reference evidence="4" key="2">
    <citation type="submission" date="2015-01" db="EMBL/GenBank/DDBJ databases">
        <title>Evolutionary Origins and Diversification of the Mycorrhizal Mutualists.</title>
        <authorList>
            <consortium name="DOE Joint Genome Institute"/>
            <consortium name="Mycorrhizal Genomics Consortium"/>
            <person name="Kohler A."/>
            <person name="Kuo A."/>
            <person name="Nagy L.G."/>
            <person name="Floudas D."/>
            <person name="Copeland A."/>
            <person name="Barry K.W."/>
            <person name="Cichocki N."/>
            <person name="Veneault-Fourrey C."/>
            <person name="LaButti K."/>
            <person name="Lindquist E.A."/>
            <person name="Lipzen A."/>
            <person name="Lundell T."/>
            <person name="Morin E."/>
            <person name="Murat C."/>
            <person name="Riley R."/>
            <person name="Ohm R."/>
            <person name="Sun H."/>
            <person name="Tunlid A."/>
            <person name="Henrissat B."/>
            <person name="Grigoriev I.V."/>
            <person name="Hibbett D.S."/>
            <person name="Martin F."/>
        </authorList>
    </citation>
    <scope>NUCLEOTIDE SEQUENCE [LARGE SCALE GENOMIC DNA]</scope>
    <source>
        <strain evidence="4">h7</strain>
    </source>
</reference>
<gene>
    <name evidence="3" type="ORF">M413DRAFT_441744</name>
</gene>
<dbReference type="CDD" id="cd12148">
    <property type="entry name" value="fungal_TF_MHR"/>
    <property type="match status" value="1"/>
</dbReference>
<dbReference type="PANTHER" id="PTHR47783:SF1">
    <property type="entry name" value="ZN(II)2CYS6 TRANSCRIPTION FACTOR (EUROFUNG)"/>
    <property type="match status" value="1"/>
</dbReference>
<dbReference type="GO" id="GO:0006351">
    <property type="term" value="P:DNA-templated transcription"/>
    <property type="evidence" value="ECO:0007669"/>
    <property type="project" value="InterPro"/>
</dbReference>
<keyword evidence="4" id="KW-1185">Reference proteome</keyword>
<evidence type="ECO:0000313" key="4">
    <source>
        <dbReference type="Proteomes" id="UP000053424"/>
    </source>
</evidence>
<dbReference type="InterPro" id="IPR007219">
    <property type="entry name" value="XnlR_reg_dom"/>
</dbReference>
<proteinExistence type="predicted"/>